<dbReference type="Proteomes" id="UP000380386">
    <property type="component" value="Unassembled WGS sequence"/>
</dbReference>
<organism evidence="3 4">
    <name type="scientific">Companilactobacillus mishanensis</name>
    <dbReference type="NCBI Taxonomy" id="2486008"/>
    <lineage>
        <taxon>Bacteria</taxon>
        <taxon>Bacillati</taxon>
        <taxon>Bacillota</taxon>
        <taxon>Bacilli</taxon>
        <taxon>Lactobacillales</taxon>
        <taxon>Lactobacillaceae</taxon>
        <taxon>Companilactobacillus</taxon>
    </lineage>
</organism>
<dbReference type="EMBL" id="VDFM01000004">
    <property type="protein sequence ID" value="MQS52352.1"/>
    <property type="molecule type" value="Genomic_DNA"/>
</dbReference>
<name>A0A5P0ZH73_9LACO</name>
<dbReference type="AlphaFoldDB" id="A0A5P0ZH73"/>
<accession>A0A5P0ZH73</accession>
<reference evidence="3 4" key="1">
    <citation type="journal article" date="2019" name="Syst. Appl. Microbiol.">
        <title>Polyphasic characterization of two novel Lactobacillus spp. isolated from blown salami packages: Description of Lactobacillus halodurans sp. nov. and Lactobacillus salsicarnum sp. nov.</title>
        <authorList>
            <person name="Schuster J.A."/>
            <person name="Klingl A."/>
            <person name="Vogel R.F."/>
            <person name="Ehrmann M.A."/>
        </authorList>
    </citation>
    <scope>NUCLEOTIDE SEQUENCE [LARGE SCALE GENOMIC DNA]</scope>
    <source>
        <strain evidence="3 4">TMW 1.2118</strain>
    </source>
</reference>
<dbReference type="RefSeq" id="WP_153382788.1">
    <property type="nucleotide sequence ID" value="NZ_VDFM01000004.1"/>
</dbReference>
<dbReference type="OrthoDB" id="2284218at2"/>
<gene>
    <name evidence="3" type="ORF">FHL02_04870</name>
</gene>
<evidence type="ECO:0000313" key="3">
    <source>
        <dbReference type="EMBL" id="MQS52352.1"/>
    </source>
</evidence>
<feature type="chain" id="PRO_5024440882" description="S-layer protein C-terminal domain-containing protein" evidence="1">
    <location>
        <begin position="27"/>
        <end position="177"/>
    </location>
</feature>
<protein>
    <recommendedName>
        <fullName evidence="2">S-layer protein C-terminal domain-containing protein</fullName>
    </recommendedName>
</protein>
<evidence type="ECO:0000259" key="2">
    <source>
        <dbReference type="Pfam" id="PF03217"/>
    </source>
</evidence>
<dbReference type="InterPro" id="IPR024968">
    <property type="entry name" value="SlpA_C_lactobacillus"/>
</dbReference>
<evidence type="ECO:0000313" key="4">
    <source>
        <dbReference type="Proteomes" id="UP000380386"/>
    </source>
</evidence>
<sequence>MKLTKIIFAGAVALSLGAMTTTQVFATADNDNVSTNNQYDSDGYYNGSYQVINGEVQTNGDIAIYNDKGTATGRTLSAGSYWIADRMYMSEGKPVLYRVSTNEWVKPADVTFINPIGRTLVQATNPASLYDSTGAVVGTLPKGVTYVTDQRKTVNGEIMYRVSTDQWVKATDVLIGR</sequence>
<evidence type="ECO:0000256" key="1">
    <source>
        <dbReference type="SAM" id="SignalP"/>
    </source>
</evidence>
<dbReference type="Pfam" id="PF03217">
    <property type="entry name" value="SlpA"/>
    <property type="match status" value="1"/>
</dbReference>
<feature type="domain" description="S-layer protein C-terminal" evidence="2">
    <location>
        <begin position="125"/>
        <end position="170"/>
    </location>
</feature>
<comment type="caution">
    <text evidence="3">The sequence shown here is derived from an EMBL/GenBank/DDBJ whole genome shotgun (WGS) entry which is preliminary data.</text>
</comment>
<feature type="signal peptide" evidence="1">
    <location>
        <begin position="1"/>
        <end position="26"/>
    </location>
</feature>
<proteinExistence type="predicted"/>
<keyword evidence="1" id="KW-0732">Signal</keyword>